<dbReference type="Proteomes" id="UP000595814">
    <property type="component" value="Chromosome"/>
</dbReference>
<accession>A0AC61MZ68</accession>
<dbReference type="EMBL" id="CP066744">
    <property type="protein sequence ID" value="QQK08328.1"/>
    <property type="molecule type" value="Genomic_DNA"/>
</dbReference>
<sequence>MKSVMDDIDNLSRLVKMLASQFGPKTEVILHDHVYHDYNNSVVAIENGHITGRKIGDGGTNLGLEVIRKNTNKQTGDSYCYFTKTKDGKVLRSSTYYFRNDNNEVIGSLCINTDISDYLNIGKSVENITMYTPDKEINEVFASSVEDLTEHFIKEAKALLNKSVEDMSKEDKIEVLTFLDKKGFFLISKSGDIACDYLKISKYTLYKYLNEIRETDEDKSYSR</sequence>
<organism evidence="1 2">
    <name type="scientific">Miniphocaeibacter halophilus</name>
    <dbReference type="NCBI Taxonomy" id="2931922"/>
    <lineage>
        <taxon>Bacteria</taxon>
        <taxon>Bacillati</taxon>
        <taxon>Bacillota</taxon>
        <taxon>Tissierellia</taxon>
        <taxon>Tissierellales</taxon>
        <taxon>Peptoniphilaceae</taxon>
        <taxon>Miniphocaeibacter</taxon>
    </lineage>
</organism>
<evidence type="ECO:0000313" key="1">
    <source>
        <dbReference type="EMBL" id="QQK08328.1"/>
    </source>
</evidence>
<keyword evidence="2" id="KW-1185">Reference proteome</keyword>
<evidence type="ECO:0000313" key="2">
    <source>
        <dbReference type="Proteomes" id="UP000595814"/>
    </source>
</evidence>
<gene>
    <name evidence="1" type="ORF">JFY71_01945</name>
</gene>
<reference evidence="1 2" key="1">
    <citation type="journal article" date="2022" name="Int. J. Syst. Evol. Microbiol.">
        <title>Miniphocaeibacter halophilus sp. nov., an ammonium-tolerant acetate-producing bacterium isolated from a biogas system.</title>
        <authorList>
            <person name="Schnurer A."/>
            <person name="Singh A."/>
            <person name="Bi S."/>
            <person name="Qiao W."/>
            <person name="Westerholm M."/>
        </authorList>
    </citation>
    <scope>NUCLEOTIDE SEQUENCE [LARGE SCALE GENOMIC DNA]</scope>
    <source>
        <strain evidence="1 2">AMB_01</strain>
    </source>
</reference>
<proteinExistence type="predicted"/>
<name>A0AC61MZ68_9FIRM</name>
<protein>
    <submittedName>
        <fullName evidence="1">Transcriptional regulator</fullName>
    </submittedName>
</protein>